<proteinExistence type="predicted"/>
<dbReference type="InterPro" id="IPR000073">
    <property type="entry name" value="AB_hydrolase_1"/>
</dbReference>
<keyword evidence="3" id="KW-0378">Hydrolase</keyword>
<comment type="caution">
    <text evidence="3">The sequence shown here is derived from an EMBL/GenBank/DDBJ whole genome shotgun (WGS) entry which is preliminary data.</text>
</comment>
<evidence type="ECO:0000313" key="3">
    <source>
        <dbReference type="EMBL" id="MCL6275473.1"/>
    </source>
</evidence>
<dbReference type="GO" id="GO:0016787">
    <property type="term" value="F:hydrolase activity"/>
    <property type="evidence" value="ECO:0007669"/>
    <property type="project" value="UniProtKB-KW"/>
</dbReference>
<sequence>MNLGKQLIIAVVFVINGICNAQNTLEITPWTFKNREGHKVDSEKGSFVVKENRTNQNSREIELKFVRFKSTNPNPGYPIIYLAGGPGGSGIRTAQGERFDLFMALRGVADVIAFDQRGTGESNSIPNCEVSVSFPLEQVGDEHSYLKKLKANANTCLDYWVSHNVDVSAYNTIENANDLEQLRLELGVEKLNLWGISYGSHLALAYIKQYPNNVEHVVLASLEGLNQTIKRPKYNQQFLAYLANKVKADPSAAKYYPNVLGMMNEVFDALEKEPVVAEFKNRRTAKTHKVTISKFDLQLVTSFFYLKNPEQSKNLPYIFYQMKHGDYSEVAPKVTQLKQFMGRSLSRLMPLAMEVASGISSKRAKRIQKEKKNALLGATTNFPFPQIGEELAIDDLGNVFRKNPKSDVSALFFSGTLDGRTYLPAAAEIIHKFKNGRHVIIDGAGHDLFLSTPKVKALMLRFLNGDEIESQTINIPMPKWKLPNQEVSN</sequence>
<dbReference type="InterPro" id="IPR005944">
    <property type="entry name" value="Pro_iminopeptidase"/>
</dbReference>
<dbReference type="PANTHER" id="PTHR43722">
    <property type="entry name" value="PROLINE IMINOPEPTIDASE"/>
    <property type="match status" value="1"/>
</dbReference>
<dbReference type="EMBL" id="JAMFMA010000004">
    <property type="protein sequence ID" value="MCL6275473.1"/>
    <property type="molecule type" value="Genomic_DNA"/>
</dbReference>
<dbReference type="Pfam" id="PF00561">
    <property type="entry name" value="Abhydrolase_1"/>
    <property type="match status" value="1"/>
</dbReference>
<gene>
    <name evidence="3" type="ORF">M3P19_15775</name>
</gene>
<dbReference type="Gene3D" id="3.40.50.1820">
    <property type="entry name" value="alpha/beta hydrolase"/>
    <property type="match status" value="1"/>
</dbReference>
<dbReference type="PANTHER" id="PTHR43722:SF1">
    <property type="entry name" value="PROLINE IMINOPEPTIDASE"/>
    <property type="match status" value="1"/>
</dbReference>
<keyword evidence="4" id="KW-1185">Reference proteome</keyword>
<evidence type="ECO:0000256" key="1">
    <source>
        <dbReference type="ARBA" id="ARBA00021843"/>
    </source>
</evidence>
<dbReference type="InterPro" id="IPR029058">
    <property type="entry name" value="AB_hydrolase_fold"/>
</dbReference>
<evidence type="ECO:0000313" key="4">
    <source>
        <dbReference type="Proteomes" id="UP001203607"/>
    </source>
</evidence>
<dbReference type="SUPFAM" id="SSF53474">
    <property type="entry name" value="alpha/beta-Hydrolases"/>
    <property type="match status" value="1"/>
</dbReference>
<dbReference type="Proteomes" id="UP001203607">
    <property type="component" value="Unassembled WGS sequence"/>
</dbReference>
<organism evidence="3 4">
    <name type="scientific">Flagellimonas spongiicola</name>
    <dbReference type="NCBI Taxonomy" id="2942208"/>
    <lineage>
        <taxon>Bacteria</taxon>
        <taxon>Pseudomonadati</taxon>
        <taxon>Bacteroidota</taxon>
        <taxon>Flavobacteriia</taxon>
        <taxon>Flavobacteriales</taxon>
        <taxon>Flavobacteriaceae</taxon>
        <taxon>Flagellimonas</taxon>
    </lineage>
</organism>
<evidence type="ECO:0000259" key="2">
    <source>
        <dbReference type="Pfam" id="PF00561"/>
    </source>
</evidence>
<feature type="domain" description="AB hydrolase-1" evidence="2">
    <location>
        <begin position="77"/>
        <end position="451"/>
    </location>
</feature>
<protein>
    <recommendedName>
        <fullName evidence="1">Proline iminopeptidase</fullName>
    </recommendedName>
</protein>
<accession>A0ABT0PYC3</accession>
<reference evidence="3 4" key="1">
    <citation type="submission" date="2022-05" db="EMBL/GenBank/DDBJ databases">
        <authorList>
            <person name="Park J.-S."/>
        </authorList>
    </citation>
    <scope>NUCLEOTIDE SEQUENCE [LARGE SCALE GENOMIC DNA]</scope>
    <source>
        <strain evidence="3 4">2012CJ35-5</strain>
    </source>
</reference>
<name>A0ABT0PYC3_9FLAO</name>
<dbReference type="RefSeq" id="WP_249658656.1">
    <property type="nucleotide sequence ID" value="NZ_JAMFMA010000004.1"/>
</dbReference>